<dbReference type="Proteomes" id="UP001417504">
    <property type="component" value="Unassembled WGS sequence"/>
</dbReference>
<dbReference type="SUPFAM" id="SSF54695">
    <property type="entry name" value="POZ domain"/>
    <property type="match status" value="1"/>
</dbReference>
<dbReference type="SUPFAM" id="SSF48371">
    <property type="entry name" value="ARM repeat"/>
    <property type="match status" value="1"/>
</dbReference>
<comment type="caution">
    <text evidence="3">The sequence shown here is derived from an EMBL/GenBank/DDBJ whole genome shotgun (WGS) entry which is preliminary data.</text>
</comment>
<evidence type="ECO:0000313" key="3">
    <source>
        <dbReference type="EMBL" id="KAK9138896.1"/>
    </source>
</evidence>
<keyword evidence="4" id="KW-1185">Reference proteome</keyword>
<proteinExistence type="predicted"/>
<evidence type="ECO:0000313" key="4">
    <source>
        <dbReference type="Proteomes" id="UP001417504"/>
    </source>
</evidence>
<protein>
    <recommendedName>
        <fullName evidence="2">BTB domain-containing protein</fullName>
    </recommendedName>
</protein>
<accession>A0AAP0PFH5</accession>
<dbReference type="EMBL" id="JBBNAE010000003">
    <property type="protein sequence ID" value="KAK9138896.1"/>
    <property type="molecule type" value="Genomic_DNA"/>
</dbReference>
<dbReference type="Pfam" id="PF26522">
    <property type="entry name" value="ARM_6"/>
    <property type="match status" value="1"/>
</dbReference>
<gene>
    <name evidence="3" type="ORF">Sjap_009490</name>
</gene>
<name>A0AAP0PFH5_9MAGN</name>
<dbReference type="AlphaFoldDB" id="A0AAP0PFH5"/>
<dbReference type="InterPro" id="IPR000210">
    <property type="entry name" value="BTB/POZ_dom"/>
</dbReference>
<dbReference type="InterPro" id="IPR016024">
    <property type="entry name" value="ARM-type_fold"/>
</dbReference>
<feature type="domain" description="BTB" evidence="2">
    <location>
        <begin position="823"/>
        <end position="904"/>
    </location>
</feature>
<dbReference type="PANTHER" id="PTHR35918">
    <property type="entry name" value="OS06G0674800 PROTEIN"/>
    <property type="match status" value="1"/>
</dbReference>
<dbReference type="InterPro" id="IPR011333">
    <property type="entry name" value="SKP1/BTB/POZ_sf"/>
</dbReference>
<dbReference type="PROSITE" id="PS50097">
    <property type="entry name" value="BTB"/>
    <property type="match status" value="1"/>
</dbReference>
<organism evidence="3 4">
    <name type="scientific">Stephania japonica</name>
    <dbReference type="NCBI Taxonomy" id="461633"/>
    <lineage>
        <taxon>Eukaryota</taxon>
        <taxon>Viridiplantae</taxon>
        <taxon>Streptophyta</taxon>
        <taxon>Embryophyta</taxon>
        <taxon>Tracheophyta</taxon>
        <taxon>Spermatophyta</taxon>
        <taxon>Magnoliopsida</taxon>
        <taxon>Ranunculales</taxon>
        <taxon>Menispermaceae</taxon>
        <taxon>Menispermoideae</taxon>
        <taxon>Cissampelideae</taxon>
        <taxon>Stephania</taxon>
    </lineage>
</organism>
<dbReference type="CDD" id="cd18186">
    <property type="entry name" value="BTB_POZ_ZBTB_KLHL-like"/>
    <property type="match status" value="1"/>
</dbReference>
<dbReference type="PANTHER" id="PTHR35918:SF1">
    <property type="entry name" value="BTB DOMAIN-CONTAINING PROTEIN"/>
    <property type="match status" value="1"/>
</dbReference>
<sequence>MKSSKRGGGEKPRKNSSNQFSTLHQRLYQALNLGIKCYNDGKKKWECRDIETQKLVVRAIDAFVSCISRDMLQNPLVKDAIGDMLLAMEGVFQSENETILGMAANIAEKLVDILGSSILLFDVLELVSSLSYLVSFHQPSISASYAITLNKILEKLTPRRMKMHNDVWEILKQRKIIHSITCGLEDFIVGTKPLEYFIETSSLLKTILLRWPSSRYPFWSNATVKGLDTIYAKLDSCSAQVSVLQLYSSLALCGTVAKKILEIGEAFVLMIVHCMNSKPHSIRVEAFKLAQCFLRSQECCVTMMSLGGKSIITATIKALSGWRICNGKVSKEQMLLLVEACSLALVTRWPGDHHSLFWELGIDRVLLELLLGHSHQIVLLGPTLSMEGVIALALEGINSSHLVVIRPYVLDIVGWLATNCTESFNPETHSNINCLNILIACGCLTLADFVKLRQLYPGDVPYLSKVEPACRAVLLMINSPCKYIASQARNILSKLLDPNVDTYLKHIFDCLKCTMNWCNLGMENDHQIVINLIVLACIPVLPRHHSFVIESNCVRILFTFITWCVKNHATLVSCMHSSSGQNTCCWFDESWEGRNSFLFFGLCGLSELIQHSTILRNHGEKTSGLVVNGLEMGGSDAHMLVQCLHDICHNTFSSGVVCYATYILSFFGLYGYPSRLGKRIGKALKEIELADVQFRLAGGETLEGHGVILAARCQSLLPTKPHTLEEIGGGSNAGFNMEHKKFKKEVHLSSRIVCQTLKNLLEFVYVGSVQVDAAIVKDLKMLAKGCQLHDLLYVLGGKRPKWGSKVACCNYIAALGPTGYEFSDIRLEANGGRATDSTCSVCTLASPHVHAHKIILSISSDYMRAMFSSAMQESFAQIIKVPVSWEALSKLVIWFYSDELPKPSSGCLWDNMDADRQLQELHPFIELCWLAEFWLLEHIREEALAVVMSRLNSSKQLYLKVIAISADLNQLEIVEAAANYLAPLFPHLRDSGDLEALNENLVDIVRVAYVSLSQSGERHQYD</sequence>
<evidence type="ECO:0000256" key="1">
    <source>
        <dbReference type="ARBA" id="ARBA00004906"/>
    </source>
</evidence>
<dbReference type="InterPro" id="IPR059007">
    <property type="entry name" value="ARM_At1g04390"/>
</dbReference>
<evidence type="ECO:0000259" key="2">
    <source>
        <dbReference type="PROSITE" id="PS50097"/>
    </source>
</evidence>
<dbReference type="Gene3D" id="3.30.710.10">
    <property type="entry name" value="Potassium Channel Kv1.1, Chain A"/>
    <property type="match status" value="2"/>
</dbReference>
<dbReference type="Pfam" id="PF00651">
    <property type="entry name" value="BTB"/>
    <property type="match status" value="1"/>
</dbReference>
<dbReference type="InterPro" id="IPR044953">
    <property type="entry name" value="At1g04390-like"/>
</dbReference>
<comment type="pathway">
    <text evidence="1">Protein modification; protein ubiquitination.</text>
</comment>
<reference evidence="3 4" key="1">
    <citation type="submission" date="2024-01" db="EMBL/GenBank/DDBJ databases">
        <title>Genome assemblies of Stephania.</title>
        <authorList>
            <person name="Yang L."/>
        </authorList>
    </citation>
    <scope>NUCLEOTIDE SEQUENCE [LARGE SCALE GENOMIC DNA]</scope>
    <source>
        <strain evidence="3">QJT</strain>
        <tissue evidence="3">Leaf</tissue>
    </source>
</reference>